<dbReference type="CDD" id="cd14846">
    <property type="entry name" value="Peptidase_M15_like"/>
    <property type="match status" value="1"/>
</dbReference>
<dbReference type="Proteomes" id="UP000800981">
    <property type="component" value="Unassembled WGS sequence"/>
</dbReference>
<keyword evidence="4" id="KW-1185">Reference proteome</keyword>
<sequence length="159" mass="16953">MPSPRVLRLPAALLVLAIATFVAPQVSSGDEGSLDPELTRRVDAALAAAHADGVRLEVTSGRRSAEHQQRLLDEAIEKYGSRSAATQWVLPPEDSAHVRGEAVDVGPAEGMAWLQEHGAAYGLCRRYANEPWHFEPLVEPGGRCPAFEPHAVASGDDAG</sequence>
<proteinExistence type="predicted"/>
<dbReference type="Pfam" id="PF02557">
    <property type="entry name" value="VanY"/>
    <property type="match status" value="1"/>
</dbReference>
<dbReference type="Gene3D" id="3.30.1380.10">
    <property type="match status" value="1"/>
</dbReference>
<dbReference type="EMBL" id="JAANNP010000069">
    <property type="protein sequence ID" value="NHC15915.1"/>
    <property type="molecule type" value="Genomic_DNA"/>
</dbReference>
<reference evidence="3 4" key="1">
    <citation type="submission" date="2020-03" db="EMBL/GenBank/DDBJ databases">
        <title>Two novel Motilibacter sp.</title>
        <authorList>
            <person name="Liu S."/>
        </authorList>
    </citation>
    <scope>NUCLEOTIDE SEQUENCE [LARGE SCALE GENOMIC DNA]</scope>
    <source>
        <strain evidence="3 4">E257</strain>
    </source>
</reference>
<name>A0ABX0H1V6_9ACTN</name>
<evidence type="ECO:0000259" key="2">
    <source>
        <dbReference type="Pfam" id="PF02557"/>
    </source>
</evidence>
<keyword evidence="1" id="KW-0732">Signal</keyword>
<feature type="signal peptide" evidence="1">
    <location>
        <begin position="1"/>
        <end position="28"/>
    </location>
</feature>
<dbReference type="InterPro" id="IPR003709">
    <property type="entry name" value="VanY-like_core_dom"/>
</dbReference>
<evidence type="ECO:0000256" key="1">
    <source>
        <dbReference type="SAM" id="SignalP"/>
    </source>
</evidence>
<evidence type="ECO:0000313" key="4">
    <source>
        <dbReference type="Proteomes" id="UP000800981"/>
    </source>
</evidence>
<comment type="caution">
    <text evidence="3">The sequence shown here is derived from an EMBL/GenBank/DDBJ whole genome shotgun (WGS) entry which is preliminary data.</text>
</comment>
<gene>
    <name evidence="3" type="ORF">G9H71_19205</name>
</gene>
<dbReference type="SUPFAM" id="SSF55166">
    <property type="entry name" value="Hedgehog/DD-peptidase"/>
    <property type="match status" value="1"/>
</dbReference>
<dbReference type="InterPro" id="IPR009045">
    <property type="entry name" value="Zn_M74/Hedgehog-like"/>
</dbReference>
<feature type="chain" id="PRO_5045578417" evidence="1">
    <location>
        <begin position="29"/>
        <end position="159"/>
    </location>
</feature>
<evidence type="ECO:0000313" key="3">
    <source>
        <dbReference type="EMBL" id="NHC15915.1"/>
    </source>
</evidence>
<organism evidence="3 4">
    <name type="scientific">Motilibacter deserti</name>
    <dbReference type="NCBI Taxonomy" id="2714956"/>
    <lineage>
        <taxon>Bacteria</taxon>
        <taxon>Bacillati</taxon>
        <taxon>Actinomycetota</taxon>
        <taxon>Actinomycetes</taxon>
        <taxon>Motilibacterales</taxon>
        <taxon>Motilibacteraceae</taxon>
        <taxon>Motilibacter</taxon>
    </lineage>
</organism>
<dbReference type="PANTHER" id="PTHR34385:SF1">
    <property type="entry name" value="PEPTIDOGLYCAN L-ALANYL-D-GLUTAMATE ENDOPEPTIDASE CWLK"/>
    <property type="match status" value="1"/>
</dbReference>
<feature type="domain" description="D-alanyl-D-alanine carboxypeptidase-like core" evidence="2">
    <location>
        <begin position="33"/>
        <end position="134"/>
    </location>
</feature>
<dbReference type="RefSeq" id="WP_166284398.1">
    <property type="nucleotide sequence ID" value="NZ_JAANNP010000069.1"/>
</dbReference>
<dbReference type="InterPro" id="IPR052179">
    <property type="entry name" value="DD-CPase-like"/>
</dbReference>
<dbReference type="PANTHER" id="PTHR34385">
    <property type="entry name" value="D-ALANYL-D-ALANINE CARBOXYPEPTIDASE"/>
    <property type="match status" value="1"/>
</dbReference>
<protein>
    <submittedName>
        <fullName evidence="3">M15 family metallopeptidase</fullName>
    </submittedName>
</protein>
<accession>A0ABX0H1V6</accession>